<gene>
    <name evidence="1" type="ORF">SAMN05444581_101432</name>
</gene>
<sequence length="80" mass="8825">MTPDKQISKLVYMANQIGHFFASQTGDAKVDGVADHIAKFWDPRMREKIISHVRQGGEGVDALVKEAVMKLDDKTATPAI</sequence>
<evidence type="ECO:0000313" key="1">
    <source>
        <dbReference type="EMBL" id="SFK03935.1"/>
    </source>
</evidence>
<dbReference type="RefSeq" id="WP_091676863.1">
    <property type="nucleotide sequence ID" value="NZ_FOSN01000001.1"/>
</dbReference>
<accession>A0A1I3W8X5</accession>
<dbReference type="STRING" id="1612308.SAMN05444581_101432"/>
<organism evidence="1 2">
    <name type="scientific">Methylocapsa palsarum</name>
    <dbReference type="NCBI Taxonomy" id="1612308"/>
    <lineage>
        <taxon>Bacteria</taxon>
        <taxon>Pseudomonadati</taxon>
        <taxon>Pseudomonadota</taxon>
        <taxon>Alphaproteobacteria</taxon>
        <taxon>Hyphomicrobiales</taxon>
        <taxon>Beijerinckiaceae</taxon>
        <taxon>Methylocapsa</taxon>
    </lineage>
</organism>
<protein>
    <submittedName>
        <fullName evidence="1">Formate dehydrogenase subunit delta</fullName>
    </submittedName>
</protein>
<dbReference type="Proteomes" id="UP000198755">
    <property type="component" value="Unassembled WGS sequence"/>
</dbReference>
<proteinExistence type="predicted"/>
<dbReference type="Pfam" id="PF11390">
    <property type="entry name" value="FdsD"/>
    <property type="match status" value="1"/>
</dbReference>
<dbReference type="OrthoDB" id="7409377at2"/>
<dbReference type="AlphaFoldDB" id="A0A1I3W8X5"/>
<dbReference type="InterPro" id="IPR021074">
    <property type="entry name" value="Formate_DH_dsu"/>
</dbReference>
<reference evidence="1 2" key="1">
    <citation type="submission" date="2016-10" db="EMBL/GenBank/DDBJ databases">
        <authorList>
            <person name="de Groot N.N."/>
        </authorList>
    </citation>
    <scope>NUCLEOTIDE SEQUENCE [LARGE SCALE GENOMIC DNA]</scope>
    <source>
        <strain evidence="1 2">NE2</strain>
    </source>
</reference>
<dbReference type="EMBL" id="FOSN01000001">
    <property type="protein sequence ID" value="SFK03935.1"/>
    <property type="molecule type" value="Genomic_DNA"/>
</dbReference>
<keyword evidence="2" id="KW-1185">Reference proteome</keyword>
<evidence type="ECO:0000313" key="2">
    <source>
        <dbReference type="Proteomes" id="UP000198755"/>
    </source>
</evidence>
<name>A0A1I3W8X5_9HYPH</name>